<sequence>MKICFRQGRGAALTALALCALLGTFLAGAADAASLWDDRTNWIVDVRPGRVGDVVTVLVNERTNAKDEATMDLKKSSSNSVSDGTGILKFIRALSLTSKNSSAGDGSFERKHHATATVACLVTEVLPNGNLVIEGTRDVRTSEETLQIQLVGVIRPQDVNSDNQINSSLVANAELAVKGRGAIARTQKPGIISQILQAVF</sequence>
<dbReference type="GO" id="GO:0009279">
    <property type="term" value="C:cell outer membrane"/>
    <property type="evidence" value="ECO:0007669"/>
    <property type="project" value="UniProtKB-SubCell"/>
</dbReference>
<comment type="function">
    <text evidence="1">Assembles around the rod to form the L-ring and probably protects the motor/basal body from shearing forces during rotation.</text>
</comment>
<organism evidence="10 11">
    <name type="scientific">Fretibacterium fastidiosum</name>
    <dbReference type="NCBI Taxonomy" id="651822"/>
    <lineage>
        <taxon>Bacteria</taxon>
        <taxon>Thermotogati</taxon>
        <taxon>Synergistota</taxon>
        <taxon>Synergistia</taxon>
        <taxon>Synergistales</taxon>
        <taxon>Aminobacteriaceae</taxon>
        <taxon>Fretibacterium</taxon>
    </lineage>
</organism>
<dbReference type="GO" id="GO:0071973">
    <property type="term" value="P:bacterial-type flagellum-dependent cell motility"/>
    <property type="evidence" value="ECO:0007669"/>
    <property type="project" value="InterPro"/>
</dbReference>
<gene>
    <name evidence="10" type="ORF">SY1_08490</name>
</gene>
<dbReference type="EMBL" id="FP929056">
    <property type="protein sequence ID" value="CBL28146.1"/>
    <property type="molecule type" value="Genomic_DNA"/>
</dbReference>
<evidence type="ECO:0000256" key="5">
    <source>
        <dbReference type="ARBA" id="ARBA00022729"/>
    </source>
</evidence>
<evidence type="ECO:0000256" key="7">
    <source>
        <dbReference type="ARBA" id="ARBA00023143"/>
    </source>
</evidence>
<keyword evidence="6" id="KW-0472">Membrane</keyword>
<comment type="subcellular location">
    <subcellularLocation>
        <location evidence="2">Bacterial flagellum basal body</location>
    </subcellularLocation>
    <subcellularLocation>
        <location evidence="3">Cell outer membrane</location>
    </subcellularLocation>
</comment>
<feature type="chain" id="PRO_5044505267" evidence="9">
    <location>
        <begin position="30"/>
        <end position="200"/>
    </location>
</feature>
<evidence type="ECO:0000313" key="11">
    <source>
        <dbReference type="Proteomes" id="UP000008957"/>
    </source>
</evidence>
<keyword evidence="11" id="KW-1185">Reference proteome</keyword>
<dbReference type="GO" id="GO:0009427">
    <property type="term" value="C:bacterial-type flagellum basal body, distal rod, L ring"/>
    <property type="evidence" value="ECO:0007669"/>
    <property type="project" value="InterPro"/>
</dbReference>
<dbReference type="KEGG" id="sbr:SY1_08490"/>
<evidence type="ECO:0000256" key="4">
    <source>
        <dbReference type="ARBA" id="ARBA00006929"/>
    </source>
</evidence>
<name>A0AB94IWI6_9BACT</name>
<reference evidence="11" key="1">
    <citation type="submission" date="2010-03" db="EMBL/GenBank/DDBJ databases">
        <title>The genome sequence of Synergistetes sp. SGP1.</title>
        <authorList>
            <consortium name="metaHIT consortium -- http://www.metahit.eu/"/>
            <person name="Pajon A."/>
            <person name="Turner K."/>
            <person name="Parkhill J."/>
            <person name="Wade W."/>
            <person name="Vartoukian S."/>
        </authorList>
    </citation>
    <scope>NUCLEOTIDE SEQUENCE [LARGE SCALE GENOMIC DNA]</scope>
    <source>
        <strain evidence="11">SGP1</strain>
    </source>
</reference>
<keyword evidence="5 9" id="KW-0732">Signal</keyword>
<keyword evidence="10" id="KW-0969">Cilium</keyword>
<evidence type="ECO:0000313" key="10">
    <source>
        <dbReference type="EMBL" id="CBL28146.1"/>
    </source>
</evidence>
<keyword evidence="7" id="KW-0975">Bacterial flagellum</keyword>
<dbReference type="InterPro" id="IPR000527">
    <property type="entry name" value="Flag_Lring"/>
</dbReference>
<comment type="similarity">
    <text evidence="4">Belongs to the FlgH family.</text>
</comment>
<evidence type="ECO:0000256" key="3">
    <source>
        <dbReference type="ARBA" id="ARBA00004442"/>
    </source>
</evidence>
<evidence type="ECO:0000256" key="2">
    <source>
        <dbReference type="ARBA" id="ARBA00004117"/>
    </source>
</evidence>
<feature type="signal peptide" evidence="9">
    <location>
        <begin position="1"/>
        <end position="29"/>
    </location>
</feature>
<accession>A0AB94IWI6</accession>
<keyword evidence="10" id="KW-0282">Flagellum</keyword>
<evidence type="ECO:0000256" key="8">
    <source>
        <dbReference type="ARBA" id="ARBA00023237"/>
    </source>
</evidence>
<dbReference type="GO" id="GO:0003774">
    <property type="term" value="F:cytoskeletal motor activity"/>
    <property type="evidence" value="ECO:0007669"/>
    <property type="project" value="InterPro"/>
</dbReference>
<proteinExistence type="inferred from homology"/>
<evidence type="ECO:0000256" key="6">
    <source>
        <dbReference type="ARBA" id="ARBA00023136"/>
    </source>
</evidence>
<evidence type="ECO:0000256" key="9">
    <source>
        <dbReference type="SAM" id="SignalP"/>
    </source>
</evidence>
<keyword evidence="8" id="KW-0998">Cell outer membrane</keyword>
<keyword evidence="10" id="KW-0966">Cell projection</keyword>
<dbReference type="RefSeq" id="WP_015556293.1">
    <property type="nucleotide sequence ID" value="NC_021038.1"/>
</dbReference>
<dbReference type="Pfam" id="PF02107">
    <property type="entry name" value="FlgH"/>
    <property type="match status" value="1"/>
</dbReference>
<evidence type="ECO:0000256" key="1">
    <source>
        <dbReference type="ARBA" id="ARBA00002591"/>
    </source>
</evidence>
<dbReference type="Proteomes" id="UP000008957">
    <property type="component" value="Chromosome"/>
</dbReference>
<reference evidence="10 11" key="2">
    <citation type="submission" date="2010-03" db="EMBL/GenBank/DDBJ databases">
        <authorList>
            <person name="Pajon A."/>
        </authorList>
    </citation>
    <scope>NUCLEOTIDE SEQUENCE [LARGE SCALE GENOMIC DNA]</scope>
    <source>
        <strain evidence="10 11">SGP1</strain>
    </source>
</reference>
<protein>
    <submittedName>
        <fullName evidence="10">Flagellar basal body L-ring protein</fullName>
    </submittedName>
</protein>
<dbReference type="PANTHER" id="PTHR34933">
    <property type="entry name" value="FLAGELLAR L-RING PROTEIN"/>
    <property type="match status" value="1"/>
</dbReference>
<dbReference type="PRINTS" id="PR01008">
    <property type="entry name" value="FLGLRINGFLGH"/>
</dbReference>
<dbReference type="PANTHER" id="PTHR34933:SF1">
    <property type="entry name" value="FLAGELLAR L-RING PROTEIN"/>
    <property type="match status" value="1"/>
</dbReference>
<dbReference type="AlphaFoldDB" id="A0AB94IWI6"/>